<evidence type="ECO:0000313" key="1">
    <source>
        <dbReference type="EMBL" id="BBI34950.1"/>
    </source>
</evidence>
<dbReference type="RefSeq" id="WP_130613136.1">
    <property type="nucleotide sequence ID" value="NZ_AP019400.1"/>
</dbReference>
<dbReference type="KEGG" id="cohn:KCTCHS21_43490"/>
<sequence>MTIYSAENANEIVTRTFNGQFIGGITNDKLNEINHFLASDSFERVNWSFGIDRGAVRSITLSCQRPKKLLPFKFGIYFDETPKGSFSVPYLLTYQVGVLKKQ</sequence>
<proteinExistence type="predicted"/>
<keyword evidence="2" id="KW-1185">Reference proteome</keyword>
<accession>A0A3T1DA27</accession>
<reference evidence="1 2" key="1">
    <citation type="submission" date="2019-01" db="EMBL/GenBank/DDBJ databases">
        <title>Complete genome sequence of Cohnella hallensis HS21 isolated from Korean fir (Abies koreana) rhizospheric soil.</title>
        <authorList>
            <person name="Jiang L."/>
            <person name="Kang S.W."/>
            <person name="Kim S."/>
            <person name="Jung J."/>
            <person name="Kim C.Y."/>
            <person name="Kim D.H."/>
            <person name="Kim S.W."/>
            <person name="Lee J."/>
        </authorList>
    </citation>
    <scope>NUCLEOTIDE SEQUENCE [LARGE SCALE GENOMIC DNA]</scope>
    <source>
        <strain evidence="1 2">HS21</strain>
    </source>
</reference>
<protein>
    <submittedName>
        <fullName evidence="1">Uncharacterized protein</fullName>
    </submittedName>
</protein>
<dbReference type="EMBL" id="AP019400">
    <property type="protein sequence ID" value="BBI34950.1"/>
    <property type="molecule type" value="Genomic_DNA"/>
</dbReference>
<dbReference type="Proteomes" id="UP000289856">
    <property type="component" value="Chromosome"/>
</dbReference>
<organism evidence="1 2">
    <name type="scientific">Cohnella abietis</name>
    <dbReference type="NCBI Taxonomy" id="2507935"/>
    <lineage>
        <taxon>Bacteria</taxon>
        <taxon>Bacillati</taxon>
        <taxon>Bacillota</taxon>
        <taxon>Bacilli</taxon>
        <taxon>Bacillales</taxon>
        <taxon>Paenibacillaceae</taxon>
        <taxon>Cohnella</taxon>
    </lineage>
</organism>
<gene>
    <name evidence="1" type="ORF">KCTCHS21_43490</name>
</gene>
<evidence type="ECO:0000313" key="2">
    <source>
        <dbReference type="Proteomes" id="UP000289856"/>
    </source>
</evidence>
<name>A0A3T1DA27_9BACL</name>
<dbReference type="AlphaFoldDB" id="A0A3T1DA27"/>